<comment type="caution">
    <text evidence="13">The sequence shown here is derived from an EMBL/GenBank/DDBJ whole genome shotgun (WGS) entry which is preliminary data.</text>
</comment>
<feature type="transmembrane region" description="Helical" evidence="12">
    <location>
        <begin position="270"/>
        <end position="297"/>
    </location>
</feature>
<dbReference type="PROSITE" id="PS51013">
    <property type="entry name" value="PANNEXIN"/>
    <property type="match status" value="1"/>
</dbReference>
<organism evidence="13 14">
    <name type="scientific">Caenorhabditis bovis</name>
    <dbReference type="NCBI Taxonomy" id="2654633"/>
    <lineage>
        <taxon>Eukaryota</taxon>
        <taxon>Metazoa</taxon>
        <taxon>Ecdysozoa</taxon>
        <taxon>Nematoda</taxon>
        <taxon>Chromadorea</taxon>
        <taxon>Rhabditida</taxon>
        <taxon>Rhabditina</taxon>
        <taxon>Rhabditomorpha</taxon>
        <taxon>Rhabditoidea</taxon>
        <taxon>Rhabditidae</taxon>
        <taxon>Peloderinae</taxon>
        <taxon>Caenorhabditis</taxon>
    </lineage>
</organism>
<keyword evidence="3 12" id="KW-0813">Transport</keyword>
<keyword evidence="9 12" id="KW-0406">Ion transport</keyword>
<evidence type="ECO:0000256" key="1">
    <source>
        <dbReference type="ARBA" id="ARBA00004610"/>
    </source>
</evidence>
<dbReference type="InterPro" id="IPR000990">
    <property type="entry name" value="Innexin"/>
</dbReference>
<keyword evidence="11 12" id="KW-0407">Ion channel</keyword>
<evidence type="ECO:0000256" key="5">
    <source>
        <dbReference type="ARBA" id="ARBA00022692"/>
    </source>
</evidence>
<evidence type="ECO:0000256" key="8">
    <source>
        <dbReference type="ARBA" id="ARBA00022989"/>
    </source>
</evidence>
<keyword evidence="7" id="KW-0965">Cell junction</keyword>
<keyword evidence="14" id="KW-1185">Reference proteome</keyword>
<evidence type="ECO:0000256" key="3">
    <source>
        <dbReference type="ARBA" id="ARBA00022448"/>
    </source>
</evidence>
<dbReference type="PRINTS" id="PR01262">
    <property type="entry name" value="INNEXIN"/>
</dbReference>
<protein>
    <recommendedName>
        <fullName evidence="12">Innexin</fullName>
    </recommendedName>
</protein>
<dbReference type="Proteomes" id="UP000494206">
    <property type="component" value="Unassembled WGS sequence"/>
</dbReference>
<keyword evidence="8 12" id="KW-1133">Transmembrane helix</keyword>
<reference evidence="13 14" key="1">
    <citation type="submission" date="2020-04" db="EMBL/GenBank/DDBJ databases">
        <authorList>
            <person name="Laetsch R D."/>
            <person name="Stevens L."/>
            <person name="Kumar S."/>
            <person name="Blaxter L. M."/>
        </authorList>
    </citation>
    <scope>NUCLEOTIDE SEQUENCE [LARGE SCALE GENOMIC DNA]</scope>
</reference>
<gene>
    <name evidence="12" type="primary">inx</name>
    <name evidence="13" type="ORF">CBOVIS_LOCUS9284</name>
</gene>
<evidence type="ECO:0000256" key="7">
    <source>
        <dbReference type="ARBA" id="ARBA00022949"/>
    </source>
</evidence>
<comment type="function">
    <text evidence="12">Structural component of the gap junctions.</text>
</comment>
<feature type="transmembrane region" description="Helical" evidence="12">
    <location>
        <begin position="31"/>
        <end position="54"/>
    </location>
</feature>
<evidence type="ECO:0000256" key="12">
    <source>
        <dbReference type="RuleBase" id="RU010713"/>
    </source>
</evidence>
<keyword evidence="5 12" id="KW-0812">Transmembrane</keyword>
<evidence type="ECO:0000256" key="11">
    <source>
        <dbReference type="ARBA" id="ARBA00023303"/>
    </source>
</evidence>
<accession>A0A8S1F6Q6</accession>
<sequence>MEQLIDLFQQYNTPRYEDDFVDRLNFQYTSYFFAFSTLVISYNTYFGTAISCWAPAEFRRGWIEYTRDYCLIENTYYLPLNDPNMPPQEEREQRKLPYYQWVQFFLILLAVLFFIPHLIWRTVNWWSGLHVRAVVKAACQLDKTNDKKRREEIVKIAQHIHRFSERQKSGLLSIGFFPRSITYRWVSLNYILLKSLFLVNILFQLVLIVRFLGVPTWSLFNFTPLFGSDWVSNGIFPRQTMCDFEIRKKGAIQKYSVQCVLSMNMLNEKIFIILFYWLMILAITTLFNIFSSVAAIWGTNSIRDFTTRMLRASGVSTSSAANEKEPLLPPSQLHISDKFLDLSEDVATVLRLISKNAGVNVCSDVIGELYLLNANKSN</sequence>
<evidence type="ECO:0000256" key="9">
    <source>
        <dbReference type="ARBA" id="ARBA00023065"/>
    </source>
</evidence>
<name>A0A8S1F6Q6_9PELO</name>
<keyword evidence="4" id="KW-1003">Cell membrane</keyword>
<dbReference type="EMBL" id="CADEPM010000006">
    <property type="protein sequence ID" value="CAB3407338.1"/>
    <property type="molecule type" value="Genomic_DNA"/>
</dbReference>
<evidence type="ECO:0000313" key="13">
    <source>
        <dbReference type="EMBL" id="CAB3407338.1"/>
    </source>
</evidence>
<keyword evidence="6" id="KW-0303">Gap junction</keyword>
<evidence type="ECO:0000256" key="6">
    <source>
        <dbReference type="ARBA" id="ARBA00022868"/>
    </source>
</evidence>
<comment type="subcellular location">
    <subcellularLocation>
        <location evidence="1">Cell junction</location>
        <location evidence="1">Gap junction</location>
    </subcellularLocation>
    <subcellularLocation>
        <location evidence="2 12">Cell membrane</location>
        <topology evidence="2 12">Multi-pass membrane protein</topology>
    </subcellularLocation>
</comment>
<evidence type="ECO:0000313" key="14">
    <source>
        <dbReference type="Proteomes" id="UP000494206"/>
    </source>
</evidence>
<dbReference type="GO" id="GO:0034220">
    <property type="term" value="P:monoatomic ion transmembrane transport"/>
    <property type="evidence" value="ECO:0007669"/>
    <property type="project" value="UniProtKB-KW"/>
</dbReference>
<feature type="transmembrane region" description="Helical" evidence="12">
    <location>
        <begin position="101"/>
        <end position="120"/>
    </location>
</feature>
<dbReference type="GO" id="GO:0005243">
    <property type="term" value="F:gap junction channel activity"/>
    <property type="evidence" value="ECO:0007669"/>
    <property type="project" value="TreeGrafter"/>
</dbReference>
<dbReference type="Pfam" id="PF00876">
    <property type="entry name" value="Innexin"/>
    <property type="match status" value="1"/>
</dbReference>
<comment type="similarity">
    <text evidence="12">Belongs to the pannexin family.</text>
</comment>
<feature type="transmembrane region" description="Helical" evidence="12">
    <location>
        <begin position="191"/>
        <end position="212"/>
    </location>
</feature>
<dbReference type="OrthoDB" id="5867527at2759"/>
<dbReference type="PANTHER" id="PTHR11893:SF32">
    <property type="entry name" value="INNEXIN"/>
    <property type="match status" value="1"/>
</dbReference>
<proteinExistence type="inferred from homology"/>
<dbReference type="GO" id="GO:0005886">
    <property type="term" value="C:plasma membrane"/>
    <property type="evidence" value="ECO:0007669"/>
    <property type="project" value="UniProtKB-SubCell"/>
</dbReference>
<evidence type="ECO:0000256" key="2">
    <source>
        <dbReference type="ARBA" id="ARBA00004651"/>
    </source>
</evidence>
<keyword evidence="10 12" id="KW-0472">Membrane</keyword>
<dbReference type="AlphaFoldDB" id="A0A8S1F6Q6"/>
<dbReference type="PANTHER" id="PTHR11893">
    <property type="entry name" value="INNEXIN"/>
    <property type="match status" value="1"/>
</dbReference>
<evidence type="ECO:0000256" key="10">
    <source>
        <dbReference type="ARBA" id="ARBA00023136"/>
    </source>
</evidence>
<evidence type="ECO:0000256" key="4">
    <source>
        <dbReference type="ARBA" id="ARBA00022475"/>
    </source>
</evidence>
<dbReference type="GO" id="GO:0005921">
    <property type="term" value="C:gap junction"/>
    <property type="evidence" value="ECO:0007669"/>
    <property type="project" value="UniProtKB-SubCell"/>
</dbReference>